<dbReference type="AlphaFoldDB" id="A0A9W9AAQ8"/>
<evidence type="ECO:0000256" key="4">
    <source>
        <dbReference type="ARBA" id="ARBA00023002"/>
    </source>
</evidence>
<evidence type="ECO:0000256" key="1">
    <source>
        <dbReference type="ARBA" id="ARBA00007992"/>
    </source>
</evidence>
<dbReference type="InterPro" id="IPR002938">
    <property type="entry name" value="FAD-bd"/>
</dbReference>
<sequence length="441" mass="48592">MNEDRGDLHVAIIGAGMGGLACALALAKHGIERIDVYEAASNLGFVGAGIQLAPNMGRILERLGCWESIAKEATEVKVASIRQHSDNRELGRVDFSYVRNEYGTPHMVGHRSSLAGGMYNACKEEKAITFHFNSFCDIKSWTPRPEFTVTPREGTPYDVFADVVLAADGIKSSVRPQILKELGTDAEVIDSGQSAYRIMLTREQMASDPEMLELLEADQVIRWIGERRHIIAYPISNKNIYNISSTQPDIHFASAPSATYTTRGSKTDMLDNFNDFCPLVQRMLHLVPDQDLCEWKLRVHSPLPTWVRGSVALVGDACHPTLPHLAQGAAQAIEDAGVLAVVLSMLPDRSSDSINEALRVYERVRKERAETLIDLAAASCKALHLGEGAAKEERDKQFAALKIKAGPSPDKYLDAEVQKMIMGIDIMEVARNEFLKAFGID</sequence>
<dbReference type="EMBL" id="JAOTPV010000009">
    <property type="protein sequence ID" value="KAJ4478440.1"/>
    <property type="molecule type" value="Genomic_DNA"/>
</dbReference>
<keyword evidence="5" id="KW-0503">Monooxygenase</keyword>
<protein>
    <recommendedName>
        <fullName evidence="6">FAD-binding domain-containing protein</fullName>
    </recommendedName>
</protein>
<evidence type="ECO:0000313" key="7">
    <source>
        <dbReference type="EMBL" id="KAJ4478440.1"/>
    </source>
</evidence>
<comment type="caution">
    <text evidence="7">The sequence shown here is derived from an EMBL/GenBank/DDBJ whole genome shotgun (WGS) entry which is preliminary data.</text>
</comment>
<dbReference type="PRINTS" id="PR00420">
    <property type="entry name" value="RNGMNOXGNASE"/>
</dbReference>
<evidence type="ECO:0000259" key="6">
    <source>
        <dbReference type="Pfam" id="PF01494"/>
    </source>
</evidence>
<dbReference type="PANTHER" id="PTHR13789">
    <property type="entry name" value="MONOOXYGENASE"/>
    <property type="match status" value="1"/>
</dbReference>
<evidence type="ECO:0000313" key="9">
    <source>
        <dbReference type="Proteomes" id="UP001150266"/>
    </source>
</evidence>
<dbReference type="OrthoDB" id="1878542at2759"/>
<dbReference type="SUPFAM" id="SSF54373">
    <property type="entry name" value="FAD-linked reductases, C-terminal domain"/>
    <property type="match status" value="1"/>
</dbReference>
<feature type="domain" description="FAD-binding" evidence="6">
    <location>
        <begin position="8"/>
        <end position="374"/>
    </location>
</feature>
<dbReference type="Proteomes" id="UP001150266">
    <property type="component" value="Unassembled WGS sequence"/>
</dbReference>
<name>A0A9W9AAQ8_9AGAR</name>
<dbReference type="PANTHER" id="PTHR13789:SF147">
    <property type="entry name" value="PUTATIVE (AFU_ORTHOLOGUE AFUA_2G01950)-RELATED"/>
    <property type="match status" value="1"/>
</dbReference>
<dbReference type="SUPFAM" id="SSF51905">
    <property type="entry name" value="FAD/NAD(P)-binding domain"/>
    <property type="match status" value="1"/>
</dbReference>
<dbReference type="InterPro" id="IPR036188">
    <property type="entry name" value="FAD/NAD-bd_sf"/>
</dbReference>
<dbReference type="PROSITE" id="PS51257">
    <property type="entry name" value="PROKAR_LIPOPROTEIN"/>
    <property type="match status" value="1"/>
</dbReference>
<keyword evidence="2" id="KW-0285">Flavoprotein</keyword>
<dbReference type="FunFam" id="3.50.50.60:FF:000115">
    <property type="entry name" value="Salicylate hydroxylase, putative"/>
    <property type="match status" value="1"/>
</dbReference>
<evidence type="ECO:0000256" key="5">
    <source>
        <dbReference type="ARBA" id="ARBA00023033"/>
    </source>
</evidence>
<evidence type="ECO:0000256" key="3">
    <source>
        <dbReference type="ARBA" id="ARBA00022827"/>
    </source>
</evidence>
<organism evidence="7 9">
    <name type="scientific">Lentinula aciculospora</name>
    <dbReference type="NCBI Taxonomy" id="153920"/>
    <lineage>
        <taxon>Eukaryota</taxon>
        <taxon>Fungi</taxon>
        <taxon>Dikarya</taxon>
        <taxon>Basidiomycota</taxon>
        <taxon>Agaricomycotina</taxon>
        <taxon>Agaricomycetes</taxon>
        <taxon>Agaricomycetidae</taxon>
        <taxon>Agaricales</taxon>
        <taxon>Marasmiineae</taxon>
        <taxon>Omphalotaceae</taxon>
        <taxon>Lentinula</taxon>
    </lineage>
</organism>
<gene>
    <name evidence="7" type="ORF">J3R30DRAFT_2899975</name>
    <name evidence="8" type="ORF">J3R30DRAFT_813809</name>
</gene>
<dbReference type="InterPro" id="IPR050493">
    <property type="entry name" value="FAD-dep_Monooxygenase_BioMet"/>
</dbReference>
<proteinExistence type="inferred from homology"/>
<dbReference type="Gene3D" id="3.50.50.60">
    <property type="entry name" value="FAD/NAD(P)-binding domain"/>
    <property type="match status" value="1"/>
</dbReference>
<reference evidence="7" key="1">
    <citation type="submission" date="2022-08" db="EMBL/GenBank/DDBJ databases">
        <title>A Global Phylogenomic Analysis of the Shiitake Genus Lentinula.</title>
        <authorList>
            <consortium name="DOE Joint Genome Institute"/>
            <person name="Sierra-Patev S."/>
            <person name="Min B."/>
            <person name="Naranjo-Ortiz M."/>
            <person name="Looney B."/>
            <person name="Konkel Z."/>
            <person name="Slot J.C."/>
            <person name="Sakamoto Y."/>
            <person name="Steenwyk J.L."/>
            <person name="Rokas A."/>
            <person name="Carro J."/>
            <person name="Camarero S."/>
            <person name="Ferreira P."/>
            <person name="Molpeceres G."/>
            <person name="Ruiz-Duenas F.J."/>
            <person name="Serrano A."/>
            <person name="Henrissat B."/>
            <person name="Drula E."/>
            <person name="Hughes K.W."/>
            <person name="Mata J.L."/>
            <person name="Ishikawa N.K."/>
            <person name="Vargas-Isla R."/>
            <person name="Ushijima S."/>
            <person name="Smith C.A."/>
            <person name="Ahrendt S."/>
            <person name="Andreopoulos W."/>
            <person name="He G."/>
            <person name="Labutti K."/>
            <person name="Lipzen A."/>
            <person name="Ng V."/>
            <person name="Riley R."/>
            <person name="Sandor L."/>
            <person name="Barry K."/>
            <person name="Martinez A.T."/>
            <person name="Xiao Y."/>
            <person name="Gibbons J.G."/>
            <person name="Terashima K."/>
            <person name="Grigoriev I.V."/>
            <person name="Hibbett D.S."/>
        </authorList>
    </citation>
    <scope>NUCLEOTIDE SEQUENCE</scope>
    <source>
        <strain evidence="7">JLM2183</strain>
    </source>
</reference>
<dbReference type="Pfam" id="PF01494">
    <property type="entry name" value="FAD_binding_3"/>
    <property type="match status" value="1"/>
</dbReference>
<dbReference type="GO" id="GO:0004497">
    <property type="term" value="F:monooxygenase activity"/>
    <property type="evidence" value="ECO:0007669"/>
    <property type="project" value="UniProtKB-KW"/>
</dbReference>
<keyword evidence="9" id="KW-1185">Reference proteome</keyword>
<comment type="similarity">
    <text evidence="1">Belongs to the paxM FAD-dependent monooxygenase family.</text>
</comment>
<keyword evidence="4" id="KW-0560">Oxidoreductase</keyword>
<accession>A0A9W9AAQ8</accession>
<keyword evidence="3" id="KW-0274">FAD</keyword>
<evidence type="ECO:0000256" key="2">
    <source>
        <dbReference type="ARBA" id="ARBA00022630"/>
    </source>
</evidence>
<dbReference type="EMBL" id="JAOTPV010000002">
    <property type="protein sequence ID" value="KAJ4487571.1"/>
    <property type="molecule type" value="Genomic_DNA"/>
</dbReference>
<dbReference type="GO" id="GO:0071949">
    <property type="term" value="F:FAD binding"/>
    <property type="evidence" value="ECO:0007669"/>
    <property type="project" value="InterPro"/>
</dbReference>
<evidence type="ECO:0000313" key="8">
    <source>
        <dbReference type="EMBL" id="KAJ4487571.1"/>
    </source>
</evidence>